<dbReference type="Proteomes" id="UP001597231">
    <property type="component" value="Unassembled WGS sequence"/>
</dbReference>
<dbReference type="EMBL" id="JBHTLT010000044">
    <property type="protein sequence ID" value="MFD1205351.1"/>
    <property type="molecule type" value="Genomic_DNA"/>
</dbReference>
<dbReference type="RefSeq" id="WP_381480528.1">
    <property type="nucleotide sequence ID" value="NZ_JBHTLT010000044.1"/>
</dbReference>
<keyword evidence="3" id="KW-1185">Reference proteome</keyword>
<organism evidence="2 3">
    <name type="scientific">Sporosarcina contaminans</name>
    <dbReference type="NCBI Taxonomy" id="633403"/>
    <lineage>
        <taxon>Bacteria</taxon>
        <taxon>Bacillati</taxon>
        <taxon>Bacillota</taxon>
        <taxon>Bacilli</taxon>
        <taxon>Bacillales</taxon>
        <taxon>Caryophanaceae</taxon>
        <taxon>Sporosarcina</taxon>
    </lineage>
</organism>
<dbReference type="PROSITE" id="PS51257">
    <property type="entry name" value="PROKAR_LIPOPROTEIN"/>
    <property type="match status" value="1"/>
</dbReference>
<feature type="compositionally biased region" description="Basic and acidic residues" evidence="1">
    <location>
        <begin position="23"/>
        <end position="48"/>
    </location>
</feature>
<evidence type="ECO:0000313" key="3">
    <source>
        <dbReference type="Proteomes" id="UP001597231"/>
    </source>
</evidence>
<evidence type="ECO:0000313" key="2">
    <source>
        <dbReference type="EMBL" id="MFD1205351.1"/>
    </source>
</evidence>
<feature type="compositionally biased region" description="Acidic residues" evidence="1">
    <location>
        <begin position="49"/>
        <end position="59"/>
    </location>
</feature>
<feature type="region of interest" description="Disordered" evidence="1">
    <location>
        <begin position="23"/>
        <end position="64"/>
    </location>
</feature>
<gene>
    <name evidence="2" type="ORF">ACFQ38_09580</name>
</gene>
<accession>A0ABW3TX52</accession>
<comment type="caution">
    <text evidence="2">The sequence shown here is derived from an EMBL/GenBank/DDBJ whole genome shotgun (WGS) entry which is preliminary data.</text>
</comment>
<reference evidence="3" key="1">
    <citation type="journal article" date="2019" name="Int. J. Syst. Evol. Microbiol.">
        <title>The Global Catalogue of Microorganisms (GCM) 10K type strain sequencing project: providing services to taxonomists for standard genome sequencing and annotation.</title>
        <authorList>
            <consortium name="The Broad Institute Genomics Platform"/>
            <consortium name="The Broad Institute Genome Sequencing Center for Infectious Disease"/>
            <person name="Wu L."/>
            <person name="Ma J."/>
        </authorList>
    </citation>
    <scope>NUCLEOTIDE SEQUENCE [LARGE SCALE GENOMIC DNA]</scope>
    <source>
        <strain evidence="3">CCUG 53915</strain>
    </source>
</reference>
<sequence>MKRMLSFMVIALTVLTAGCMEEQVKEEPNEKENEQPHRVEVEDGKEENQSEEDEGQESETEQKPPLFFAENGNLFLYGLTLGDSLSKAESIWGAPEMLDEEPESAYYFPEPDMTISCVDEKIVAILIGTDRNKYEEVSEVFQGDHYKDTESDDEYFLATETGQLLMYRDAAMGDYEKEWRLLMSDDNFFYYVNEGVYEKVN</sequence>
<name>A0ABW3TX52_9BACL</name>
<evidence type="ECO:0000256" key="1">
    <source>
        <dbReference type="SAM" id="MobiDB-lite"/>
    </source>
</evidence>
<proteinExistence type="predicted"/>
<protein>
    <submittedName>
        <fullName evidence="2">Uncharacterized protein</fullName>
    </submittedName>
</protein>